<protein>
    <submittedName>
        <fullName evidence="11">Light harvesting complex protein</fullName>
    </submittedName>
</protein>
<gene>
    <name evidence="11" type="ORF">JKP88DRAFT_220756</name>
</gene>
<feature type="binding site" evidence="9">
    <location>
        <position position="106"/>
    </location>
    <ligand>
        <name>chlorophyll a</name>
        <dbReference type="ChEBI" id="CHEBI:58416"/>
        <label>1</label>
    </ligand>
</feature>
<reference evidence="11" key="1">
    <citation type="submission" date="2021-02" db="EMBL/GenBank/DDBJ databases">
        <title>First Annotated Genome of the Yellow-green Alga Tribonema minus.</title>
        <authorList>
            <person name="Mahan K.M."/>
        </authorList>
    </citation>
    <scope>NUCLEOTIDE SEQUENCE</scope>
    <source>
        <strain evidence="11">UTEX B ZZ1240</strain>
    </source>
</reference>
<dbReference type="AlphaFoldDB" id="A0A836CGA6"/>
<evidence type="ECO:0000313" key="12">
    <source>
        <dbReference type="Proteomes" id="UP000664859"/>
    </source>
</evidence>
<feature type="binding site" evidence="9">
    <location>
        <position position="207"/>
    </location>
    <ligand>
        <name>chlorophyll a</name>
        <dbReference type="ChEBI" id="CHEBI:58416"/>
        <label>1</label>
    </ligand>
</feature>
<evidence type="ECO:0000256" key="2">
    <source>
        <dbReference type="ARBA" id="ARBA00004229"/>
    </source>
</evidence>
<evidence type="ECO:0000256" key="3">
    <source>
        <dbReference type="ARBA" id="ARBA00005933"/>
    </source>
</evidence>
<evidence type="ECO:0000256" key="8">
    <source>
        <dbReference type="ARBA" id="ARBA00023243"/>
    </source>
</evidence>
<comment type="subunit">
    <text evidence="4">The LHC complex of chromophytic algae is composed of fucoxanthin, chlorophyll A and C bound non-covalently by fucoxanthin chlorophyll proteins (FCPs). The ratio of pigments in this LHC is; fucoxanthin: chlorophyll C: chlorophyll A; (0.6-1): (0.1-0.3): (1).</text>
</comment>
<feature type="binding site" evidence="9">
    <location>
        <position position="219"/>
    </location>
    <ligand>
        <name>chlorophyll a</name>
        <dbReference type="ChEBI" id="CHEBI:58416"/>
        <label>1</label>
    </ligand>
</feature>
<dbReference type="GO" id="GO:0030076">
    <property type="term" value="C:light-harvesting complex"/>
    <property type="evidence" value="ECO:0007669"/>
    <property type="project" value="UniProtKB-KW"/>
</dbReference>
<evidence type="ECO:0000256" key="6">
    <source>
        <dbReference type="ARBA" id="ARBA00022531"/>
    </source>
</evidence>
<keyword evidence="7" id="KW-0934">Plastid</keyword>
<evidence type="ECO:0000313" key="11">
    <source>
        <dbReference type="EMBL" id="KAG5182741.1"/>
    </source>
</evidence>
<organism evidence="11 12">
    <name type="scientific">Tribonema minus</name>
    <dbReference type="NCBI Taxonomy" id="303371"/>
    <lineage>
        <taxon>Eukaryota</taxon>
        <taxon>Sar</taxon>
        <taxon>Stramenopiles</taxon>
        <taxon>Ochrophyta</taxon>
        <taxon>PX clade</taxon>
        <taxon>Xanthophyceae</taxon>
        <taxon>Tribonematales</taxon>
        <taxon>Tribonemataceae</taxon>
        <taxon>Tribonema</taxon>
    </lineage>
</organism>
<dbReference type="Pfam" id="PF00504">
    <property type="entry name" value="Chloroa_b-bind"/>
    <property type="match status" value="1"/>
</dbReference>
<dbReference type="InterPro" id="IPR001344">
    <property type="entry name" value="Chloro_AB-bd_pln"/>
</dbReference>
<feature type="binding site" description="axial binding residue" evidence="9">
    <location>
        <position position="108"/>
    </location>
    <ligand>
        <name>chlorophyll b</name>
        <dbReference type="ChEBI" id="CHEBI:61721"/>
        <label>1</label>
    </ligand>
    <ligandPart>
        <name>Mg</name>
        <dbReference type="ChEBI" id="CHEBI:25107"/>
    </ligandPart>
</feature>
<dbReference type="Gene3D" id="1.10.3460.10">
    <property type="entry name" value="Chlorophyll a/b binding protein domain"/>
    <property type="match status" value="1"/>
</dbReference>
<keyword evidence="12" id="KW-1185">Reference proteome</keyword>
<keyword evidence="5" id="KW-0150">Chloroplast</keyword>
<proteinExistence type="inferred from homology"/>
<dbReference type="SUPFAM" id="SSF103511">
    <property type="entry name" value="Chlorophyll a-b binding protein"/>
    <property type="match status" value="1"/>
</dbReference>
<keyword evidence="10" id="KW-0732">Signal</keyword>
<evidence type="ECO:0000256" key="5">
    <source>
        <dbReference type="ARBA" id="ARBA00022528"/>
    </source>
</evidence>
<comment type="subcellular location">
    <subcellularLocation>
        <location evidence="2">Plastid</location>
        <location evidence="2">Chloroplast</location>
    </subcellularLocation>
</comment>
<evidence type="ECO:0000256" key="10">
    <source>
        <dbReference type="SAM" id="SignalP"/>
    </source>
</evidence>
<dbReference type="GO" id="GO:0016020">
    <property type="term" value="C:membrane"/>
    <property type="evidence" value="ECO:0007669"/>
    <property type="project" value="InterPro"/>
</dbReference>
<feature type="chain" id="PRO_5032732227" evidence="10">
    <location>
        <begin position="17"/>
        <end position="231"/>
    </location>
</feature>
<evidence type="ECO:0000256" key="7">
    <source>
        <dbReference type="ARBA" id="ARBA00022640"/>
    </source>
</evidence>
<accession>A0A836CGA6</accession>
<sequence length="231" mass="24248">MKSAAVLVGALAGASAFQAASPLKGAVRSSSSMSMMAKSKSIPFAPQPAALDGSLPGDVGFDPLGLTSIDFDWAKWIVPARASMRKGDEPLVVDTLYWMREAELKHCRVAMLAVVGWLAVDMGLRLPGTKYMGLSAISAHDAMVSGGNMVVMLHFALLLELINGAAIFAAAQGSGRKPGDFCLDPLGLAKDSAKSARYQLSEVKNGRLAMLAFSGIATQAVLTGHSFPYLF</sequence>
<comment type="function">
    <text evidence="1">The light-harvesting complex (LHC) functions as a light receptor, it captures and delivers excitation energy to photosystems with which it is closely associated. Energy is transferred from the carotenoid and chlorophyll C (or B) to chlorophyll A and the photosynthetic reaction centers where it is used to synthesize ATP and reducing power.</text>
</comment>
<keyword evidence="9" id="KW-0148">Chlorophyll</keyword>
<keyword evidence="8" id="KW-0437">Light-harvesting polypeptide</keyword>
<dbReference type="PANTHER" id="PTHR21649">
    <property type="entry name" value="CHLOROPHYLL A/B BINDING PROTEIN"/>
    <property type="match status" value="1"/>
</dbReference>
<evidence type="ECO:0000256" key="1">
    <source>
        <dbReference type="ARBA" id="ARBA00004022"/>
    </source>
</evidence>
<dbReference type="Proteomes" id="UP000664859">
    <property type="component" value="Unassembled WGS sequence"/>
</dbReference>
<comment type="similarity">
    <text evidence="3">Belongs to the fucoxanthin chlorophyll protein family.</text>
</comment>
<keyword evidence="6" id="KW-0602">Photosynthesis</keyword>
<name>A0A836CGA6_9STRA</name>
<feature type="binding site" evidence="9">
    <location>
        <position position="150"/>
    </location>
    <ligand>
        <name>chlorophyll a</name>
        <dbReference type="ChEBI" id="CHEBI:58416"/>
        <label>3</label>
    </ligand>
</feature>
<comment type="caution">
    <text evidence="11">The sequence shown here is derived from an EMBL/GenBank/DDBJ whole genome shotgun (WGS) entry which is preliminary data.</text>
</comment>
<feature type="binding site" evidence="9">
    <location>
        <position position="205"/>
    </location>
    <ligand>
        <name>chlorophyll a</name>
        <dbReference type="ChEBI" id="CHEBI:58416"/>
        <label>1</label>
    </ligand>
</feature>
<feature type="binding site" evidence="9">
    <location>
        <position position="103"/>
    </location>
    <ligand>
        <name>chlorophyll a</name>
        <dbReference type="ChEBI" id="CHEBI:58416"/>
        <label>1</label>
    </ligand>
</feature>
<dbReference type="GO" id="GO:0009765">
    <property type="term" value="P:photosynthesis, light harvesting"/>
    <property type="evidence" value="ECO:0007669"/>
    <property type="project" value="InterPro"/>
</dbReference>
<dbReference type="GO" id="GO:0016168">
    <property type="term" value="F:chlorophyll binding"/>
    <property type="evidence" value="ECO:0007669"/>
    <property type="project" value="UniProtKB-KW"/>
</dbReference>
<dbReference type="InterPro" id="IPR022796">
    <property type="entry name" value="Chloroa_b-bind"/>
</dbReference>
<evidence type="ECO:0000256" key="4">
    <source>
        <dbReference type="ARBA" id="ARBA00011623"/>
    </source>
</evidence>
<dbReference type="GO" id="GO:0009507">
    <property type="term" value="C:chloroplast"/>
    <property type="evidence" value="ECO:0007669"/>
    <property type="project" value="UniProtKB-SubCell"/>
</dbReference>
<dbReference type="OrthoDB" id="423598at2759"/>
<feature type="signal peptide" evidence="10">
    <location>
        <begin position="1"/>
        <end position="16"/>
    </location>
</feature>
<evidence type="ECO:0000256" key="9">
    <source>
        <dbReference type="PIRSR" id="PIRSR601344-1"/>
    </source>
</evidence>
<dbReference type="EMBL" id="JAFCMP010000224">
    <property type="protein sequence ID" value="KAG5182741.1"/>
    <property type="molecule type" value="Genomic_DNA"/>
</dbReference>
<keyword evidence="9" id="KW-0157">Chromophore</keyword>
<feature type="binding site" evidence="9">
    <location>
        <position position="202"/>
    </location>
    <ligand>
        <name>chlorophyll a</name>
        <dbReference type="ChEBI" id="CHEBI:58416"/>
        <label>1</label>
    </ligand>
</feature>